<dbReference type="EMBL" id="JAGIZQ010000001">
    <property type="protein sequence ID" value="KAH6649306.1"/>
    <property type="molecule type" value="Genomic_DNA"/>
</dbReference>
<gene>
    <name evidence="1" type="ORF">F5144DRAFT_634432</name>
</gene>
<accession>A0ACB7PM38</accession>
<proteinExistence type="predicted"/>
<protein>
    <submittedName>
        <fullName evidence="1">Uncharacterized protein</fullName>
    </submittedName>
</protein>
<name>A0ACB7PM38_9PEZI</name>
<evidence type="ECO:0000313" key="2">
    <source>
        <dbReference type="Proteomes" id="UP000724584"/>
    </source>
</evidence>
<comment type="caution">
    <text evidence="1">The sequence shown here is derived from an EMBL/GenBank/DDBJ whole genome shotgun (WGS) entry which is preliminary data.</text>
</comment>
<dbReference type="Proteomes" id="UP000724584">
    <property type="component" value="Unassembled WGS sequence"/>
</dbReference>
<sequence>MRRDIEESPPQPTILLRLPPHLRHCIYLLIGIARHDGRPYTYYLDGGKESQRRIVSAFDPPPTSNFMGLLQSCRALYTEAATLLYSANQFVIHAHKASVEPLQALSPTAIVSLTSLKIVLNESSCHSPINSSSYPPACCSGGVEHESHLITVRAYCANYHRAHHRPLLDPASSSTDPTSPKSAAQALLTNWHDAAVHLSPHVRPGHLELSLYTDLVTPWKEVTWSRRYFRYQVCRPACYGYERACEPHIHHGCRLIQCLGVEPSARPAPSPGCFCHRRHAAFSSTCNCWDPPSSLFLICRVLHRDAQLVFFSRNRFIVHDVQASPYWALDAVVMQDKPRGPETASTAEDYPYERLAASHFLRDAIPIECLAHLRFLELVFPPYGPHNWPVDQHPAIVDWRNTVTWLRDKVNMPALTVRIAFTDFMYNPAAYRDRTTEDEGMQIVRGYTDIAQPLKALVKQDGLASLFVQAAFPWSWGESAIPQVEHPENWWIQQLAEEEQRLKEKLEDIPGCEALVNLHRKLEPGRSTWQTCTLLALAPIHDSTHPYRKHVLGPLPRLLGLGHLPK</sequence>
<keyword evidence="2" id="KW-1185">Reference proteome</keyword>
<evidence type="ECO:0000313" key="1">
    <source>
        <dbReference type="EMBL" id="KAH6649306.1"/>
    </source>
</evidence>
<organism evidence="1 2">
    <name type="scientific">Chaetomium tenue</name>
    <dbReference type="NCBI Taxonomy" id="1854479"/>
    <lineage>
        <taxon>Eukaryota</taxon>
        <taxon>Fungi</taxon>
        <taxon>Dikarya</taxon>
        <taxon>Ascomycota</taxon>
        <taxon>Pezizomycotina</taxon>
        <taxon>Sordariomycetes</taxon>
        <taxon>Sordariomycetidae</taxon>
        <taxon>Sordariales</taxon>
        <taxon>Chaetomiaceae</taxon>
        <taxon>Chaetomium</taxon>
    </lineage>
</organism>
<reference evidence="1 2" key="1">
    <citation type="journal article" date="2021" name="Nat. Commun.">
        <title>Genetic determinants of endophytism in the Arabidopsis root mycobiome.</title>
        <authorList>
            <person name="Mesny F."/>
            <person name="Miyauchi S."/>
            <person name="Thiergart T."/>
            <person name="Pickel B."/>
            <person name="Atanasova L."/>
            <person name="Karlsson M."/>
            <person name="Huettel B."/>
            <person name="Barry K.W."/>
            <person name="Haridas S."/>
            <person name="Chen C."/>
            <person name="Bauer D."/>
            <person name="Andreopoulos W."/>
            <person name="Pangilinan J."/>
            <person name="LaButti K."/>
            <person name="Riley R."/>
            <person name="Lipzen A."/>
            <person name="Clum A."/>
            <person name="Drula E."/>
            <person name="Henrissat B."/>
            <person name="Kohler A."/>
            <person name="Grigoriev I.V."/>
            <person name="Martin F.M."/>
            <person name="Hacquard S."/>
        </authorList>
    </citation>
    <scope>NUCLEOTIDE SEQUENCE [LARGE SCALE GENOMIC DNA]</scope>
    <source>
        <strain evidence="1 2">MPI-SDFR-AT-0079</strain>
    </source>
</reference>